<proteinExistence type="predicted"/>
<keyword evidence="3" id="KW-0411">Iron-sulfur</keyword>
<dbReference type="GO" id="GO:0046872">
    <property type="term" value="F:metal ion binding"/>
    <property type="evidence" value="ECO:0007669"/>
    <property type="project" value="UniProtKB-KW"/>
</dbReference>
<dbReference type="Pfam" id="PF12838">
    <property type="entry name" value="Fer4_7"/>
    <property type="match status" value="1"/>
</dbReference>
<dbReference type="InterPro" id="IPR007525">
    <property type="entry name" value="FrhB_FdhB_C"/>
</dbReference>
<protein>
    <submittedName>
        <fullName evidence="5">NADH dehydrogenase subunit I</fullName>
    </submittedName>
</protein>
<keyword evidence="2" id="KW-0408">Iron</keyword>
<dbReference type="PANTHER" id="PTHR43193">
    <property type="match status" value="1"/>
</dbReference>
<accession>A0A6N2S5A4</accession>
<dbReference type="PROSITE" id="PS00198">
    <property type="entry name" value="4FE4S_FER_1"/>
    <property type="match status" value="2"/>
</dbReference>
<dbReference type="Gene3D" id="3.30.70.20">
    <property type="match status" value="1"/>
</dbReference>
<dbReference type="InterPro" id="IPR052977">
    <property type="entry name" value="Polyferredoxin-like_ET"/>
</dbReference>
<dbReference type="Pfam" id="PF04230">
    <property type="entry name" value="PS_pyruv_trans"/>
    <property type="match status" value="1"/>
</dbReference>
<dbReference type="InterPro" id="IPR017896">
    <property type="entry name" value="4Fe4S_Fe-S-bd"/>
</dbReference>
<dbReference type="PANTHER" id="PTHR43193:SF2">
    <property type="entry name" value="POLYFERREDOXIN PROTEIN FWDF"/>
    <property type="match status" value="1"/>
</dbReference>
<dbReference type="SUPFAM" id="SSF54862">
    <property type="entry name" value="4Fe-4S ferredoxins"/>
    <property type="match status" value="1"/>
</dbReference>
<evidence type="ECO:0000256" key="3">
    <source>
        <dbReference type="ARBA" id="ARBA00023014"/>
    </source>
</evidence>
<keyword evidence="1" id="KW-0479">Metal-binding</keyword>
<dbReference type="InterPro" id="IPR007345">
    <property type="entry name" value="Polysacch_pyruvyl_Trfase"/>
</dbReference>
<evidence type="ECO:0000256" key="2">
    <source>
        <dbReference type="ARBA" id="ARBA00023004"/>
    </source>
</evidence>
<feature type="domain" description="4Fe-4S ferredoxin-type" evidence="4">
    <location>
        <begin position="6"/>
        <end position="34"/>
    </location>
</feature>
<evidence type="ECO:0000313" key="5">
    <source>
        <dbReference type="EMBL" id="VYS86660.1"/>
    </source>
</evidence>
<dbReference type="AlphaFoldDB" id="A0A6N2S5A4"/>
<sequence>MIKTDAPPELSTLCTGCSACANICPRDAISMNWSPSGFLTPAVNLEACVHCGLCTKTCPDLNPPARPPQAFDEPRAYAAWALDEAVRLNSSSGGVFTILARHILAQGGVVYGVAWNTDGELSVRHVRLDSLPELKLLNGSKYLQADPGHAYRDIKKDLKEGKTVLFSGTPCQAAALRAYLKKPWDSLFIIDIACHGVPSKNLFDAYRQDYERSTGRQISCINFRDKTHGWNHYSVMKFHRDGSGSGARIYTEDLFMQAYLSDICLGEACYNCPHASGPRTSDLTLADFWGAGYFHPKWDDSRGISLVLANTSRGEELLNQCGKELFLHRENWQAVKHTNRGIRRQPAFPSRLARRNFLRDLRQKPFTEAVAQHTARFKPRAEVGLLGVWMTCNYGAVLTSFALYRLLEQMGKSVSLIDFSFTERQKDPATVFRKFLVRERISTTPLHSLDYAYHLNDQFDTFMVGSDQVWNQGFMGHFFFLDFARGEKRKIAYGPSMGQLTEPSGKYLKKTAMLLKRFDAVSVREKPMVEHLKRHYGRESAWVMDPVFLLGRERWEELARQAPPAAKGRIVSYILDPAAEKRKLLLDASSKLGLPLLNMVDIQKKEVDNLGRLNLPNTMKEATLYEWLGNILHCEFFITDSFHGVCFALIFNKPFLCINNPMRGSGRFHSLLNLLRLQDRMLPEDAEALPENVPLTMDYAPVNELLEQKISQSREWLQQAFSGERDATLAEYSRLTEKKLTRRPPSRWGRLRKKGRKLLARAYHRIRRS</sequence>
<organism evidence="5">
    <name type="scientific">Akkermansia muciniphila</name>
    <dbReference type="NCBI Taxonomy" id="239935"/>
    <lineage>
        <taxon>Bacteria</taxon>
        <taxon>Pseudomonadati</taxon>
        <taxon>Verrucomicrobiota</taxon>
        <taxon>Verrucomicrobiia</taxon>
        <taxon>Verrucomicrobiales</taxon>
        <taxon>Akkermansiaceae</taxon>
        <taxon>Akkermansia</taxon>
    </lineage>
</organism>
<feature type="domain" description="4Fe-4S ferredoxin-type" evidence="4">
    <location>
        <begin position="39"/>
        <end position="69"/>
    </location>
</feature>
<name>A0A6N2S5A4_9BACT</name>
<dbReference type="RefSeq" id="WP_102722474.1">
    <property type="nucleotide sequence ID" value="NZ_CACRSS010000002.1"/>
</dbReference>
<gene>
    <name evidence="5" type="ORF">AMLFYP55_01910</name>
</gene>
<dbReference type="EMBL" id="CACRSS010000002">
    <property type="protein sequence ID" value="VYS86660.1"/>
    <property type="molecule type" value="Genomic_DNA"/>
</dbReference>
<dbReference type="Pfam" id="PF04432">
    <property type="entry name" value="FrhB_FdhB_C"/>
    <property type="match status" value="1"/>
</dbReference>
<evidence type="ECO:0000259" key="4">
    <source>
        <dbReference type="PROSITE" id="PS51379"/>
    </source>
</evidence>
<dbReference type="GO" id="GO:0051536">
    <property type="term" value="F:iron-sulfur cluster binding"/>
    <property type="evidence" value="ECO:0007669"/>
    <property type="project" value="UniProtKB-KW"/>
</dbReference>
<evidence type="ECO:0000256" key="1">
    <source>
        <dbReference type="ARBA" id="ARBA00022723"/>
    </source>
</evidence>
<dbReference type="PROSITE" id="PS51379">
    <property type="entry name" value="4FE4S_FER_2"/>
    <property type="match status" value="2"/>
</dbReference>
<dbReference type="OrthoDB" id="200393at2"/>
<reference evidence="5" key="1">
    <citation type="submission" date="2019-11" db="EMBL/GenBank/DDBJ databases">
        <authorList>
            <person name="Feng L."/>
        </authorList>
    </citation>
    <scope>NUCLEOTIDE SEQUENCE</scope>
    <source>
        <strain evidence="5">AMuciniphilaLFYP55</strain>
    </source>
</reference>
<dbReference type="InterPro" id="IPR017900">
    <property type="entry name" value="4Fe4S_Fe_S_CS"/>
</dbReference>